<dbReference type="Proteomes" id="UP000708208">
    <property type="component" value="Unassembled WGS sequence"/>
</dbReference>
<name>A0A8J2NVF9_9HEXA</name>
<proteinExistence type="predicted"/>
<dbReference type="EMBL" id="CAJVCH010155423">
    <property type="protein sequence ID" value="CAG7727923.1"/>
    <property type="molecule type" value="Genomic_DNA"/>
</dbReference>
<comment type="caution">
    <text evidence="1">The sequence shown here is derived from an EMBL/GenBank/DDBJ whole genome shotgun (WGS) entry which is preliminary data.</text>
</comment>
<evidence type="ECO:0000313" key="2">
    <source>
        <dbReference type="Proteomes" id="UP000708208"/>
    </source>
</evidence>
<sequence>MKIKRLGQRVPTLYLSVQNKVAKVYGAVISSGTQNFFSLTAIMSHGDKKHFNCFSNTIKYLPKGWLAILADPIVDTSPGRACESGDRRVNSGTVNSG</sequence>
<protein>
    <submittedName>
        <fullName evidence="1">Uncharacterized protein</fullName>
    </submittedName>
</protein>
<organism evidence="1 2">
    <name type="scientific">Allacma fusca</name>
    <dbReference type="NCBI Taxonomy" id="39272"/>
    <lineage>
        <taxon>Eukaryota</taxon>
        <taxon>Metazoa</taxon>
        <taxon>Ecdysozoa</taxon>
        <taxon>Arthropoda</taxon>
        <taxon>Hexapoda</taxon>
        <taxon>Collembola</taxon>
        <taxon>Symphypleona</taxon>
        <taxon>Sminthuridae</taxon>
        <taxon>Allacma</taxon>
    </lineage>
</organism>
<evidence type="ECO:0000313" key="1">
    <source>
        <dbReference type="EMBL" id="CAG7727923.1"/>
    </source>
</evidence>
<keyword evidence="2" id="KW-1185">Reference proteome</keyword>
<gene>
    <name evidence="1" type="ORF">AFUS01_LOCUS16739</name>
</gene>
<dbReference type="AlphaFoldDB" id="A0A8J2NVF9"/>
<reference evidence="1" key="1">
    <citation type="submission" date="2021-06" db="EMBL/GenBank/DDBJ databases">
        <authorList>
            <person name="Hodson N. C."/>
            <person name="Mongue J. A."/>
            <person name="Jaron S. K."/>
        </authorList>
    </citation>
    <scope>NUCLEOTIDE SEQUENCE</scope>
</reference>
<accession>A0A8J2NVF9</accession>